<name>A0A7Y3W4Q0_9PROT</name>
<feature type="signal peptide" evidence="1">
    <location>
        <begin position="1"/>
        <end position="26"/>
    </location>
</feature>
<comment type="caution">
    <text evidence="2">The sequence shown here is derived from an EMBL/GenBank/DDBJ whole genome shotgun (WGS) entry which is preliminary data.</text>
</comment>
<evidence type="ECO:0000313" key="2">
    <source>
        <dbReference type="EMBL" id="NNU15487.1"/>
    </source>
</evidence>
<dbReference type="RefSeq" id="WP_173196989.1">
    <property type="nucleotide sequence ID" value="NZ_JABFCX010000002.1"/>
</dbReference>
<feature type="chain" id="PRO_5030519860" evidence="1">
    <location>
        <begin position="27"/>
        <end position="279"/>
    </location>
</feature>
<dbReference type="AlphaFoldDB" id="A0A7Y3W4Q0"/>
<keyword evidence="3" id="KW-1185">Reference proteome</keyword>
<accession>A0A7Y3W4Q0</accession>
<gene>
    <name evidence="2" type="ORF">HK107_04020</name>
</gene>
<dbReference type="InterPro" id="IPR008962">
    <property type="entry name" value="PapD-like_sf"/>
</dbReference>
<protein>
    <submittedName>
        <fullName evidence="2">Molecular chaperone</fullName>
    </submittedName>
</protein>
<sequence>MNSGARRFLASFILVWIVAFPHAAHAQGGDLVVAPVRVVFEGRARVAEVTLVSRADEVKTYRISFENRRMTPTGSFVAIDNAGPGERFSDSLVRYAPRSVELEPGKAQTIRLLLRKPADLESGEYRSHLKFAAVPETAGAINSIERTGDKKDGISIALTPIYGVTIPVIVRHGQTKASTSIASADLVDDEGGIGVVVDLQREGTRSVYGDIRVYSANGRTLLTEQRGIAVYTPNNNRQLRLGLTADAANTAARDGVLVKFDERSPRDNASSRFISDPLK</sequence>
<reference evidence="2 3" key="1">
    <citation type="submission" date="2020-05" db="EMBL/GenBank/DDBJ databases">
        <title>Parvularcula mediterraneae sp. nov., isolated from polypropylene straw from shallow seawater of the seashore of Laganas in Zakynthos island, Greece.</title>
        <authorList>
            <person name="Szabo I."/>
            <person name="Al-Omari J."/>
            <person name="Rado J."/>
            <person name="Szerdahelyi G.S."/>
        </authorList>
    </citation>
    <scope>NUCLEOTIDE SEQUENCE [LARGE SCALE GENOMIC DNA]</scope>
    <source>
        <strain evidence="2 3">ZS-1/3</strain>
    </source>
</reference>
<proteinExistence type="predicted"/>
<dbReference type="SUPFAM" id="SSF49354">
    <property type="entry name" value="PapD-like"/>
    <property type="match status" value="1"/>
</dbReference>
<evidence type="ECO:0000256" key="1">
    <source>
        <dbReference type="SAM" id="SignalP"/>
    </source>
</evidence>
<keyword evidence="1" id="KW-0732">Signal</keyword>
<organism evidence="2 3">
    <name type="scientific">Parvularcula mediterranea</name>
    <dbReference type="NCBI Taxonomy" id="2732508"/>
    <lineage>
        <taxon>Bacteria</taxon>
        <taxon>Pseudomonadati</taxon>
        <taxon>Pseudomonadota</taxon>
        <taxon>Alphaproteobacteria</taxon>
        <taxon>Parvularculales</taxon>
        <taxon>Parvularculaceae</taxon>
        <taxon>Parvularcula</taxon>
    </lineage>
</organism>
<dbReference type="EMBL" id="JABFCX010000002">
    <property type="protein sequence ID" value="NNU15487.1"/>
    <property type="molecule type" value="Genomic_DNA"/>
</dbReference>
<evidence type="ECO:0000313" key="3">
    <source>
        <dbReference type="Proteomes" id="UP000536835"/>
    </source>
</evidence>
<dbReference type="Proteomes" id="UP000536835">
    <property type="component" value="Unassembled WGS sequence"/>
</dbReference>